<organism evidence="1 2">
    <name type="scientific">Gimesia aquarii</name>
    <dbReference type="NCBI Taxonomy" id="2527964"/>
    <lineage>
        <taxon>Bacteria</taxon>
        <taxon>Pseudomonadati</taxon>
        <taxon>Planctomycetota</taxon>
        <taxon>Planctomycetia</taxon>
        <taxon>Planctomycetales</taxon>
        <taxon>Planctomycetaceae</taxon>
        <taxon>Gimesia</taxon>
    </lineage>
</organism>
<sequence length="227" mass="27018">MRWLKRKVSFTHTFYESFQKTTHFAKSNTSKMYLLLYINGERFLRFRTLLRSKARSNSCETHRMQDSKRKRTFLGFVAAFKVRWTMNPTHFRLLRKVRRSFPPLQFSTLPLWGRFVQPLFLRRVVNLHSDNIPSATLKKITARLRLECAIHRWPHSTARCQLVSSTHATSRRWEHSPWFQIVIFKGSILQRQPSISNTDQRFNPSSGPTFLFAWPHSYSPIEWSSIS</sequence>
<reference evidence="1 2" key="1">
    <citation type="submission" date="2019-03" db="EMBL/GenBank/DDBJ databases">
        <title>Deep-cultivation of Planctomycetes and their phenomic and genomic characterization uncovers novel biology.</title>
        <authorList>
            <person name="Wiegand S."/>
            <person name="Jogler M."/>
            <person name="Boedeker C."/>
            <person name="Pinto D."/>
            <person name="Vollmers J."/>
            <person name="Rivas-Marin E."/>
            <person name="Kohn T."/>
            <person name="Peeters S.H."/>
            <person name="Heuer A."/>
            <person name="Rast P."/>
            <person name="Oberbeckmann S."/>
            <person name="Bunk B."/>
            <person name="Jeske O."/>
            <person name="Meyerdierks A."/>
            <person name="Storesund J.E."/>
            <person name="Kallscheuer N."/>
            <person name="Luecker S."/>
            <person name="Lage O.M."/>
            <person name="Pohl T."/>
            <person name="Merkel B.J."/>
            <person name="Hornburger P."/>
            <person name="Mueller R.-W."/>
            <person name="Bruemmer F."/>
            <person name="Labrenz M."/>
            <person name="Spormann A.M."/>
            <person name="Op den Camp H."/>
            <person name="Overmann J."/>
            <person name="Amann R."/>
            <person name="Jetten M.S.M."/>
            <person name="Mascher T."/>
            <person name="Medema M.H."/>
            <person name="Devos D.P."/>
            <person name="Kaster A.-K."/>
            <person name="Ovreas L."/>
            <person name="Rohde M."/>
            <person name="Galperin M.Y."/>
            <person name="Jogler C."/>
        </authorList>
    </citation>
    <scope>NUCLEOTIDE SEQUENCE [LARGE SCALE GENOMIC DNA]</scope>
    <source>
        <strain evidence="1 2">V202</strain>
    </source>
</reference>
<dbReference type="EMBL" id="CP037422">
    <property type="protein sequence ID" value="QDU07338.1"/>
    <property type="molecule type" value="Genomic_DNA"/>
</dbReference>
<keyword evidence="2" id="KW-1185">Reference proteome</keyword>
<accession>A0A517WQ23</accession>
<dbReference type="Proteomes" id="UP000318384">
    <property type="component" value="Chromosome"/>
</dbReference>
<protein>
    <submittedName>
        <fullName evidence="1">Uncharacterized protein</fullName>
    </submittedName>
</protein>
<evidence type="ECO:0000313" key="1">
    <source>
        <dbReference type="EMBL" id="QDU07338.1"/>
    </source>
</evidence>
<name>A0A517WQ23_9PLAN</name>
<dbReference type="AlphaFoldDB" id="A0A517WQ23"/>
<evidence type="ECO:0000313" key="2">
    <source>
        <dbReference type="Proteomes" id="UP000318384"/>
    </source>
</evidence>
<gene>
    <name evidence="1" type="ORF">V202x_06900</name>
</gene>
<proteinExistence type="predicted"/>